<organism evidence="1 2">
    <name type="scientific">Cladophialophora carrionii CBS 160.54</name>
    <dbReference type="NCBI Taxonomy" id="1279043"/>
    <lineage>
        <taxon>Eukaryota</taxon>
        <taxon>Fungi</taxon>
        <taxon>Dikarya</taxon>
        <taxon>Ascomycota</taxon>
        <taxon>Pezizomycotina</taxon>
        <taxon>Eurotiomycetes</taxon>
        <taxon>Chaetothyriomycetidae</taxon>
        <taxon>Chaetothyriales</taxon>
        <taxon>Herpotrichiellaceae</taxon>
        <taxon>Cladophialophora</taxon>
    </lineage>
</organism>
<proteinExistence type="predicted"/>
<name>V9DCR9_9EURO</name>
<dbReference type="Proteomes" id="UP000030678">
    <property type="component" value="Unassembled WGS sequence"/>
</dbReference>
<accession>V9DCR9</accession>
<dbReference type="HOGENOM" id="CLU_3068508_0_0_1"/>
<protein>
    <submittedName>
        <fullName evidence="1">Uncharacterized protein</fullName>
    </submittedName>
</protein>
<dbReference type="VEuPathDB" id="FungiDB:G647_05568"/>
<dbReference type="AlphaFoldDB" id="V9DCR9"/>
<dbReference type="GeneID" id="19984061"/>
<reference evidence="1 2" key="1">
    <citation type="submission" date="2013-03" db="EMBL/GenBank/DDBJ databases">
        <title>The Genome Sequence of Cladophialophora carrionii CBS 160.54.</title>
        <authorList>
            <consortium name="The Broad Institute Genomics Platform"/>
            <person name="Cuomo C."/>
            <person name="de Hoog S."/>
            <person name="Gorbushina A."/>
            <person name="Walker B."/>
            <person name="Young S.K."/>
            <person name="Zeng Q."/>
            <person name="Gargeya S."/>
            <person name="Fitzgerald M."/>
            <person name="Haas B."/>
            <person name="Abouelleil A."/>
            <person name="Allen A.W."/>
            <person name="Alvarado L."/>
            <person name="Arachchi H.M."/>
            <person name="Berlin A.M."/>
            <person name="Chapman S.B."/>
            <person name="Gainer-Dewar J."/>
            <person name="Goldberg J."/>
            <person name="Griggs A."/>
            <person name="Gujja S."/>
            <person name="Hansen M."/>
            <person name="Howarth C."/>
            <person name="Imamovic A."/>
            <person name="Ireland A."/>
            <person name="Larimer J."/>
            <person name="McCowan C."/>
            <person name="Murphy C."/>
            <person name="Pearson M."/>
            <person name="Poon T.W."/>
            <person name="Priest M."/>
            <person name="Roberts A."/>
            <person name="Saif S."/>
            <person name="Shea T."/>
            <person name="Sisk P."/>
            <person name="Sykes S."/>
            <person name="Wortman J."/>
            <person name="Nusbaum C."/>
            <person name="Birren B."/>
        </authorList>
    </citation>
    <scope>NUCLEOTIDE SEQUENCE [LARGE SCALE GENOMIC DNA]</scope>
    <source>
        <strain evidence="1 2">CBS 160.54</strain>
    </source>
</reference>
<gene>
    <name evidence="1" type="ORF">G647_05568</name>
</gene>
<dbReference type="EMBL" id="KB822705">
    <property type="protein sequence ID" value="ETI23762.1"/>
    <property type="molecule type" value="Genomic_DNA"/>
</dbReference>
<sequence length="53" mass="6075">MEIELFRESAALRRGAAASEAFRPCIAVACRRLPRQGCIHMKRRARTISRTFL</sequence>
<evidence type="ECO:0000313" key="2">
    <source>
        <dbReference type="Proteomes" id="UP000030678"/>
    </source>
</evidence>
<evidence type="ECO:0000313" key="1">
    <source>
        <dbReference type="EMBL" id="ETI23762.1"/>
    </source>
</evidence>
<dbReference type="RefSeq" id="XP_008728117.1">
    <property type="nucleotide sequence ID" value="XM_008729895.1"/>
</dbReference>